<protein>
    <submittedName>
        <fullName evidence="1">Uncharacterized protein</fullName>
    </submittedName>
</protein>
<evidence type="ECO:0000313" key="2">
    <source>
        <dbReference type="Proteomes" id="UP000297855"/>
    </source>
</evidence>
<name>A0A4R9GS55_9LEPT</name>
<sequence length="66" mass="7227">MAVIANALAAVAECTVFSVILNPTAPVLSKKDPSSAVRAEKDAKQRDTRNFFDSNKRLLGIYRIFS</sequence>
<dbReference type="AlphaFoldDB" id="A0A4R9GS55"/>
<gene>
    <name evidence="1" type="ORF">EHO61_07950</name>
</gene>
<reference evidence="1" key="1">
    <citation type="journal article" date="2019" name="PLoS Negl. Trop. Dis.">
        <title>Revisiting the worldwide diversity of Leptospira species in the environment.</title>
        <authorList>
            <person name="Vincent A.T."/>
            <person name="Schiettekatte O."/>
            <person name="Bourhy P."/>
            <person name="Veyrier F.J."/>
            <person name="Picardeau M."/>
        </authorList>
    </citation>
    <scope>NUCLEOTIDE SEQUENCE [LARGE SCALE GENOMIC DNA]</scope>
    <source>
        <strain evidence="1">SCS5</strain>
    </source>
</reference>
<proteinExistence type="predicted"/>
<dbReference type="Proteomes" id="UP000297855">
    <property type="component" value="Unassembled WGS sequence"/>
</dbReference>
<dbReference type="EMBL" id="RQEV01000008">
    <property type="protein sequence ID" value="TGK19394.1"/>
    <property type="molecule type" value="Genomic_DNA"/>
</dbReference>
<organism evidence="1 2">
    <name type="scientific">Leptospira fluminis</name>
    <dbReference type="NCBI Taxonomy" id="2484979"/>
    <lineage>
        <taxon>Bacteria</taxon>
        <taxon>Pseudomonadati</taxon>
        <taxon>Spirochaetota</taxon>
        <taxon>Spirochaetia</taxon>
        <taxon>Leptospirales</taxon>
        <taxon>Leptospiraceae</taxon>
        <taxon>Leptospira</taxon>
    </lineage>
</organism>
<evidence type="ECO:0000313" key="1">
    <source>
        <dbReference type="EMBL" id="TGK19394.1"/>
    </source>
</evidence>
<accession>A0A4R9GS55</accession>
<keyword evidence="2" id="KW-1185">Reference proteome</keyword>
<dbReference type="RefSeq" id="WP_135813096.1">
    <property type="nucleotide sequence ID" value="NZ_RQEV01000008.1"/>
</dbReference>
<comment type="caution">
    <text evidence="1">The sequence shown here is derived from an EMBL/GenBank/DDBJ whole genome shotgun (WGS) entry which is preliminary data.</text>
</comment>